<name>A0A0G4G2C8_9ALVE</name>
<dbReference type="EMBL" id="CDMZ01000814">
    <property type="protein sequence ID" value="CEM21988.1"/>
    <property type="molecule type" value="Genomic_DNA"/>
</dbReference>
<dbReference type="AlphaFoldDB" id="A0A0G4G2C8"/>
<evidence type="ECO:0000313" key="2">
    <source>
        <dbReference type="EMBL" id="CEM21988.1"/>
    </source>
</evidence>
<reference evidence="2" key="1">
    <citation type="submission" date="2014-11" db="EMBL/GenBank/DDBJ databases">
        <authorList>
            <person name="Otto D Thomas"/>
            <person name="Naeem Raeece"/>
        </authorList>
    </citation>
    <scope>NUCLEOTIDE SEQUENCE</scope>
</reference>
<feature type="region of interest" description="Disordered" evidence="1">
    <location>
        <begin position="575"/>
        <end position="657"/>
    </location>
</feature>
<feature type="compositionally biased region" description="Acidic residues" evidence="1">
    <location>
        <begin position="528"/>
        <end position="540"/>
    </location>
</feature>
<sequence>MSDRTPQPFPGPTAASTQLALPPGATDRRLTDVAEGTWIRVGVVIGCGNVKGGKISTVPKDVQTMASLFKQMGFDRVLEFPEATKDQICGRQSPLQQQLAATVEGIEAERGCKLSGVILCVHYGGHGAHHNDVKCLRLSVGVFLSANFPPVNCSLHPNSTFAQLSSTLPTSPRQNESTKEEREAAALAKSISLENDLLRDFHHTYMCSEVSKWRIVLFLDCCQVYRDIGLHEDEARDGHGGEGWEIQKEEESATPLQEEKNRGGWKERGLQGKGVEVFLGWACRKGREANYSDGRTNTFFVLGLKKFLPLRLPLACVFVEARKKVKDSTEGIQKPVYNIISKTMEMREDVQSPIFRCASLKSGALHPTTPALGVSYLCLVDPKYAGPAVLPRKRGHNGTCELCGDLHPTEEHRCTKCGEQGDHLRYACPYADCTMCVDAGIGGRSHSTAQHRCEICEVRGDHLSRNCPNSDMLCDVCGFKNHNTKDHECLKCNTKGGACFCPGRECNGGAAAASSRIGVPQQAQPEGIVEEEEEEGEEGEDKLMRRDTTLAVDSESVFLSGGEFQSPRVGQLVEEGENDTDVPMSLSLGGTLNKGAKRMEHASEGVAEGLQGQGQKRRSAEDGAFASSSSDRLVVPRMDAKNETPGEDDQTATKSAF</sequence>
<accession>A0A0G4G2C8</accession>
<protein>
    <submittedName>
        <fullName evidence="2">Uncharacterized protein</fullName>
    </submittedName>
</protein>
<organism evidence="2">
    <name type="scientific">Chromera velia CCMP2878</name>
    <dbReference type="NCBI Taxonomy" id="1169474"/>
    <lineage>
        <taxon>Eukaryota</taxon>
        <taxon>Sar</taxon>
        <taxon>Alveolata</taxon>
        <taxon>Colpodellida</taxon>
        <taxon>Chromeraceae</taxon>
        <taxon>Chromera</taxon>
    </lineage>
</organism>
<proteinExistence type="predicted"/>
<gene>
    <name evidence="2" type="ORF">Cvel_19847</name>
</gene>
<dbReference type="VEuPathDB" id="CryptoDB:Cvel_19847"/>
<feature type="region of interest" description="Disordered" evidence="1">
    <location>
        <begin position="517"/>
        <end position="543"/>
    </location>
</feature>
<evidence type="ECO:0000256" key="1">
    <source>
        <dbReference type="SAM" id="MobiDB-lite"/>
    </source>
</evidence>
<feature type="region of interest" description="Disordered" evidence="1">
    <location>
        <begin position="1"/>
        <end position="20"/>
    </location>
</feature>